<evidence type="ECO:0000256" key="5">
    <source>
        <dbReference type="ARBA" id="ARBA00012749"/>
    </source>
</evidence>
<dbReference type="InterPro" id="IPR015421">
    <property type="entry name" value="PyrdxlP-dep_Trfase_major"/>
</dbReference>
<proteinExistence type="inferred from homology"/>
<dbReference type="CDD" id="cd00609">
    <property type="entry name" value="AAT_like"/>
    <property type="match status" value="1"/>
</dbReference>
<dbReference type="EMBL" id="OU895878">
    <property type="protein sequence ID" value="CAG9801957.1"/>
    <property type="molecule type" value="Genomic_DNA"/>
</dbReference>
<accession>A0A9N9RSG8</accession>
<dbReference type="InterPro" id="IPR015422">
    <property type="entry name" value="PyrdxlP-dep_Trfase_small"/>
</dbReference>
<dbReference type="Proteomes" id="UP001153620">
    <property type="component" value="Chromosome 2"/>
</dbReference>
<reference evidence="16" key="2">
    <citation type="submission" date="2022-10" db="EMBL/GenBank/DDBJ databases">
        <authorList>
            <consortium name="ENA_rothamsted_submissions"/>
            <consortium name="culmorum"/>
            <person name="King R."/>
        </authorList>
    </citation>
    <scope>NUCLEOTIDE SEQUENCE</scope>
</reference>
<dbReference type="GO" id="GO:0030170">
    <property type="term" value="F:pyridoxal phosphate binding"/>
    <property type="evidence" value="ECO:0007669"/>
    <property type="project" value="InterPro"/>
</dbReference>
<sequence length="406" mass="45974">MARNFGKIKISDYARLSINPLRKITQEQKIDPNPAKRSITLQLGDPTIFGNFPPPVALISALSNAVVHDKFPYNISYGKFEARQAVAEYSKHQGEISPDDVILSSGCSHALEMTVLTLVQPGENVLIPRPSYNYKTWIDGMKIETKAYNLDPEKSWDIDLVQMESLIDDKTRAIIINNPGNPCGNCFSKEHILEIIALAERRQLPIVADEIYEHFVFPGIEYHSISSLSKNVPVLTCSGLSKRFLVPGIRMGWIIVHDRNGVLDEVKQGLRNVSARILGPNSTVQYALPDILQNTPQRFFVNKMMKISYNADLAYELLSKIPGLKPIKPRGSMYMMIQIELDKFPEFQSCLEFTQQLIREQSVLVFPGHPCFNYPGFMRIVLTVTDGMIKESCRRLKEFCETHAKL</sequence>
<dbReference type="Pfam" id="PF00155">
    <property type="entry name" value="Aminotran_1_2"/>
    <property type="match status" value="1"/>
</dbReference>
<dbReference type="InterPro" id="IPR005958">
    <property type="entry name" value="TyrNic_aminoTrfase"/>
</dbReference>
<evidence type="ECO:0000256" key="12">
    <source>
        <dbReference type="ARBA" id="ARBA00047798"/>
    </source>
</evidence>
<comment type="function">
    <text evidence="13">Transaminase involved in tyrosine breakdown. Converts tyrosine to p-hydroxyphenylpyruvate.</text>
</comment>
<gene>
    <name evidence="16" type="ORF">CHIRRI_LOCUS4875</name>
</gene>
<comment type="pathway">
    <text evidence="2 13">Amino-acid degradation; L-phenylalanine degradation; acetoacetate and fumarate from L-phenylalanine: step 2/6.</text>
</comment>
<evidence type="ECO:0000256" key="10">
    <source>
        <dbReference type="ARBA" id="ARBA00022898"/>
    </source>
</evidence>
<name>A0A9N9RSG8_9DIPT</name>
<dbReference type="PROSITE" id="PS00105">
    <property type="entry name" value="AA_TRANSFER_CLASS_1"/>
    <property type="match status" value="1"/>
</dbReference>
<keyword evidence="10 13" id="KW-0663">Pyridoxal phosphate</keyword>
<keyword evidence="7" id="KW-0032">Aminotransferase</keyword>
<dbReference type="PANTHER" id="PTHR45744:SF2">
    <property type="entry name" value="TYROSINE AMINOTRANSFERASE"/>
    <property type="match status" value="1"/>
</dbReference>
<comment type="subunit">
    <text evidence="4 13">Homodimer.</text>
</comment>
<comment type="catalytic activity">
    <reaction evidence="12 13">
        <text>L-tyrosine + 2-oxoglutarate = 3-(4-hydroxyphenyl)pyruvate + L-glutamate</text>
        <dbReference type="Rhea" id="RHEA:15093"/>
        <dbReference type="ChEBI" id="CHEBI:16810"/>
        <dbReference type="ChEBI" id="CHEBI:29985"/>
        <dbReference type="ChEBI" id="CHEBI:36242"/>
        <dbReference type="ChEBI" id="CHEBI:58315"/>
        <dbReference type="EC" id="2.6.1.5"/>
    </reaction>
</comment>
<evidence type="ECO:0000313" key="16">
    <source>
        <dbReference type="EMBL" id="CAG9801957.1"/>
    </source>
</evidence>
<evidence type="ECO:0000256" key="3">
    <source>
        <dbReference type="ARBA" id="ARBA00007441"/>
    </source>
</evidence>
<dbReference type="InterPro" id="IPR015424">
    <property type="entry name" value="PyrdxlP-dep_Trfase"/>
</dbReference>
<dbReference type="NCBIfam" id="TIGR01265">
    <property type="entry name" value="tyr_nico_aTase"/>
    <property type="match status" value="1"/>
</dbReference>
<dbReference type="InterPro" id="IPR004839">
    <property type="entry name" value="Aminotransferase_I/II_large"/>
</dbReference>
<reference evidence="16" key="1">
    <citation type="submission" date="2022-01" db="EMBL/GenBank/DDBJ databases">
        <authorList>
            <person name="King R."/>
        </authorList>
    </citation>
    <scope>NUCLEOTIDE SEQUENCE</scope>
</reference>
<dbReference type="NCBIfam" id="TIGR01264">
    <property type="entry name" value="tyr_amTase_E"/>
    <property type="match status" value="1"/>
</dbReference>
<dbReference type="OrthoDB" id="7042322at2759"/>
<evidence type="ECO:0000256" key="4">
    <source>
        <dbReference type="ARBA" id="ARBA00011738"/>
    </source>
</evidence>
<comment type="cofactor">
    <cofactor evidence="1 13 14">
        <name>pyridoxal 5'-phosphate</name>
        <dbReference type="ChEBI" id="CHEBI:597326"/>
    </cofactor>
</comment>
<organism evidence="16 17">
    <name type="scientific">Chironomus riparius</name>
    <dbReference type="NCBI Taxonomy" id="315576"/>
    <lineage>
        <taxon>Eukaryota</taxon>
        <taxon>Metazoa</taxon>
        <taxon>Ecdysozoa</taxon>
        <taxon>Arthropoda</taxon>
        <taxon>Hexapoda</taxon>
        <taxon>Insecta</taxon>
        <taxon>Pterygota</taxon>
        <taxon>Neoptera</taxon>
        <taxon>Endopterygota</taxon>
        <taxon>Diptera</taxon>
        <taxon>Nematocera</taxon>
        <taxon>Chironomoidea</taxon>
        <taxon>Chironomidae</taxon>
        <taxon>Chironominae</taxon>
        <taxon>Chironomus</taxon>
    </lineage>
</organism>
<evidence type="ECO:0000256" key="6">
    <source>
        <dbReference type="ARBA" id="ARBA00015959"/>
    </source>
</evidence>
<keyword evidence="8" id="KW-0808">Transferase</keyword>
<dbReference type="EC" id="2.6.1.5" evidence="5 13"/>
<dbReference type="InterPro" id="IPR004838">
    <property type="entry name" value="NHTrfase_class1_PyrdxlP-BS"/>
</dbReference>
<protein>
    <recommendedName>
        <fullName evidence="6 13">Tyrosine aminotransferase</fullName>
        <shortName evidence="13">TAT</shortName>
        <ecNumber evidence="5 13">2.6.1.5</ecNumber>
    </recommendedName>
</protein>
<feature type="modified residue" description="N6-(pyridoxal phosphate)lysine" evidence="14">
    <location>
        <position position="242"/>
    </location>
</feature>
<evidence type="ECO:0000256" key="1">
    <source>
        <dbReference type="ARBA" id="ARBA00001933"/>
    </source>
</evidence>
<evidence type="ECO:0000256" key="7">
    <source>
        <dbReference type="ARBA" id="ARBA00022576"/>
    </source>
</evidence>
<keyword evidence="9" id="KW-0828">Tyrosine catabolism</keyword>
<dbReference type="PIRSF" id="PIRSF000517">
    <property type="entry name" value="Tyr_transaminase"/>
    <property type="match status" value="1"/>
</dbReference>
<dbReference type="Gene3D" id="3.90.1150.10">
    <property type="entry name" value="Aspartate Aminotransferase, domain 1"/>
    <property type="match status" value="1"/>
</dbReference>
<evidence type="ECO:0000256" key="14">
    <source>
        <dbReference type="PIRSR" id="PIRSR000517-1"/>
    </source>
</evidence>
<keyword evidence="11" id="KW-0585">Phenylalanine catabolism</keyword>
<evidence type="ECO:0000313" key="17">
    <source>
        <dbReference type="Proteomes" id="UP001153620"/>
    </source>
</evidence>
<dbReference type="Gene3D" id="3.40.640.10">
    <property type="entry name" value="Type I PLP-dependent aspartate aminotransferase-like (Major domain)"/>
    <property type="match status" value="1"/>
</dbReference>
<dbReference type="GO" id="GO:0004838">
    <property type="term" value="F:L-tyrosine-2-oxoglutarate transaminase activity"/>
    <property type="evidence" value="ECO:0007669"/>
    <property type="project" value="UniProtKB-UniRule"/>
</dbReference>
<evidence type="ECO:0000259" key="15">
    <source>
        <dbReference type="Pfam" id="PF00155"/>
    </source>
</evidence>
<dbReference type="InterPro" id="IPR005957">
    <property type="entry name" value="Tyrosine_aminoTrfase"/>
</dbReference>
<dbReference type="GO" id="GO:0006559">
    <property type="term" value="P:L-phenylalanine catabolic process"/>
    <property type="evidence" value="ECO:0007669"/>
    <property type="project" value="UniProtKB-UniRule"/>
</dbReference>
<keyword evidence="17" id="KW-1185">Reference proteome</keyword>
<dbReference type="AlphaFoldDB" id="A0A9N9RSG8"/>
<feature type="domain" description="Aminotransferase class I/classII large" evidence="15">
    <location>
        <begin position="69"/>
        <end position="396"/>
    </location>
</feature>
<comment type="similarity">
    <text evidence="3 13">Belongs to the class-I pyridoxal-phosphate-dependent aminotransferase family.</text>
</comment>
<dbReference type="SUPFAM" id="SSF53383">
    <property type="entry name" value="PLP-dependent transferases"/>
    <property type="match status" value="1"/>
</dbReference>
<evidence type="ECO:0000256" key="8">
    <source>
        <dbReference type="ARBA" id="ARBA00022679"/>
    </source>
</evidence>
<evidence type="ECO:0000256" key="9">
    <source>
        <dbReference type="ARBA" id="ARBA00022878"/>
    </source>
</evidence>
<evidence type="ECO:0000256" key="2">
    <source>
        <dbReference type="ARBA" id="ARBA00005203"/>
    </source>
</evidence>
<evidence type="ECO:0000256" key="11">
    <source>
        <dbReference type="ARBA" id="ARBA00023232"/>
    </source>
</evidence>
<evidence type="ECO:0000256" key="13">
    <source>
        <dbReference type="PIRNR" id="PIRNR000517"/>
    </source>
</evidence>
<dbReference type="GO" id="GO:0006572">
    <property type="term" value="P:L-tyrosine catabolic process"/>
    <property type="evidence" value="ECO:0007669"/>
    <property type="project" value="UniProtKB-KW"/>
</dbReference>
<dbReference type="PANTHER" id="PTHR45744">
    <property type="entry name" value="TYROSINE AMINOTRANSFERASE"/>
    <property type="match status" value="1"/>
</dbReference>